<sequence>MKKQLTTALAWMAIVLISSAGSAAGANMLYNGGFEGPVENGQPKGWKTTVNRNTTAEISLDSRERRNGQQSLKVAITPPGGRVIVYLEEAGAAPITPGADYEASCWIRTQNLDYNRFHEAPAFRLNFRPQRIRPGKVVDLINKLQGTSGWVQISQKATAPENSSRIHLDFVLTSGTVWIDDVSVQRAQ</sequence>
<feature type="chain" id="PRO_5031077759" description="Carbohydrate binding protein" evidence="1">
    <location>
        <begin position="24"/>
        <end position="188"/>
    </location>
</feature>
<dbReference type="Gene3D" id="2.60.120.260">
    <property type="entry name" value="Galactose-binding domain-like"/>
    <property type="match status" value="1"/>
</dbReference>
<dbReference type="InterPro" id="IPR008979">
    <property type="entry name" value="Galactose-bd-like_sf"/>
</dbReference>
<name>A0A7W0HKX9_9BACT</name>
<keyword evidence="1" id="KW-0732">Signal</keyword>
<dbReference type="EMBL" id="JACDUS010000005">
    <property type="protein sequence ID" value="MBA2881734.1"/>
    <property type="molecule type" value="Genomic_DNA"/>
</dbReference>
<proteinExistence type="predicted"/>
<dbReference type="RefSeq" id="WP_181551394.1">
    <property type="nucleotide sequence ID" value="NZ_JACDUS010000005.1"/>
</dbReference>
<dbReference type="SUPFAM" id="SSF49785">
    <property type="entry name" value="Galactose-binding domain-like"/>
    <property type="match status" value="1"/>
</dbReference>
<gene>
    <name evidence="2" type="ORF">HNR65_002065</name>
</gene>
<protein>
    <recommendedName>
        <fullName evidence="4">Carbohydrate binding protein</fullName>
    </recommendedName>
</protein>
<evidence type="ECO:0000313" key="3">
    <source>
        <dbReference type="Proteomes" id="UP000525298"/>
    </source>
</evidence>
<evidence type="ECO:0008006" key="4">
    <source>
        <dbReference type="Google" id="ProtNLM"/>
    </source>
</evidence>
<dbReference type="AlphaFoldDB" id="A0A7W0HKX9"/>
<feature type="signal peptide" evidence="1">
    <location>
        <begin position="1"/>
        <end position="23"/>
    </location>
</feature>
<keyword evidence="3" id="KW-1185">Reference proteome</keyword>
<comment type="caution">
    <text evidence="2">The sequence shown here is derived from an EMBL/GenBank/DDBJ whole genome shotgun (WGS) entry which is preliminary data.</text>
</comment>
<accession>A0A7W0HKX9</accession>
<organism evidence="2 3">
    <name type="scientific">Desulfosalsimonas propionicica</name>
    <dbReference type="NCBI Taxonomy" id="332175"/>
    <lineage>
        <taxon>Bacteria</taxon>
        <taxon>Pseudomonadati</taxon>
        <taxon>Thermodesulfobacteriota</taxon>
        <taxon>Desulfobacteria</taxon>
        <taxon>Desulfobacterales</taxon>
        <taxon>Desulfosalsimonadaceae</taxon>
        <taxon>Desulfosalsimonas</taxon>
    </lineage>
</organism>
<evidence type="ECO:0000256" key="1">
    <source>
        <dbReference type="SAM" id="SignalP"/>
    </source>
</evidence>
<reference evidence="2 3" key="1">
    <citation type="submission" date="2020-07" db="EMBL/GenBank/DDBJ databases">
        <title>Genomic Encyclopedia of Type Strains, Phase IV (KMG-IV): sequencing the most valuable type-strain genomes for metagenomic binning, comparative biology and taxonomic classification.</title>
        <authorList>
            <person name="Goeker M."/>
        </authorList>
    </citation>
    <scope>NUCLEOTIDE SEQUENCE [LARGE SCALE GENOMIC DNA]</scope>
    <source>
        <strain evidence="2 3">DSM 17721</strain>
    </source>
</reference>
<dbReference type="Proteomes" id="UP000525298">
    <property type="component" value="Unassembled WGS sequence"/>
</dbReference>
<evidence type="ECO:0000313" key="2">
    <source>
        <dbReference type="EMBL" id="MBA2881734.1"/>
    </source>
</evidence>